<evidence type="ECO:0000313" key="1">
    <source>
        <dbReference type="EMBL" id="SVD70328.1"/>
    </source>
</evidence>
<dbReference type="AlphaFoldDB" id="A0A382XJ49"/>
<name>A0A382XJ49_9ZZZZ</name>
<accession>A0A382XJ49</accession>
<gene>
    <name evidence="1" type="ORF">METZ01_LOCUS423182</name>
</gene>
<protein>
    <submittedName>
        <fullName evidence="1">Uncharacterized protein</fullName>
    </submittedName>
</protein>
<sequence>MTEADSIIHDLILQLVSVSIPSDTMHRDEHIRNLTPITNVSEGASAPNEPEGTFILGKLKPKDAETTIFDDLMKPVTCKELYPFYMDLPQKEFVIRLNKTLYDYVRQQLEQAKANHVPDSDNIWMQPNAEFFNYFQEQGIDIDSVSPLLQNTISDDIEDWNAPLYELSERMRMRKDAGEFDSYRNAYRWAVEHITINGQPIAGWNKLERAYEKAKDQGLIIE</sequence>
<dbReference type="EMBL" id="UINC01167681">
    <property type="protein sequence ID" value="SVD70328.1"/>
    <property type="molecule type" value="Genomic_DNA"/>
</dbReference>
<proteinExistence type="predicted"/>
<reference evidence="1" key="1">
    <citation type="submission" date="2018-05" db="EMBL/GenBank/DDBJ databases">
        <authorList>
            <person name="Lanie J.A."/>
            <person name="Ng W.-L."/>
            <person name="Kazmierczak K.M."/>
            <person name="Andrzejewski T.M."/>
            <person name="Davidsen T.M."/>
            <person name="Wayne K.J."/>
            <person name="Tettelin H."/>
            <person name="Glass J.I."/>
            <person name="Rusch D."/>
            <person name="Podicherti R."/>
            <person name="Tsui H.-C.T."/>
            <person name="Winkler M.E."/>
        </authorList>
    </citation>
    <scope>NUCLEOTIDE SEQUENCE</scope>
</reference>
<organism evidence="1">
    <name type="scientific">marine metagenome</name>
    <dbReference type="NCBI Taxonomy" id="408172"/>
    <lineage>
        <taxon>unclassified sequences</taxon>
        <taxon>metagenomes</taxon>
        <taxon>ecological metagenomes</taxon>
    </lineage>
</organism>